<evidence type="ECO:0000313" key="8">
    <source>
        <dbReference type="Proteomes" id="UP000001056"/>
    </source>
</evidence>
<dbReference type="GO" id="GO:0000981">
    <property type="term" value="F:DNA-binding transcription factor activity, RNA polymerase II-specific"/>
    <property type="evidence" value="ECO:0007669"/>
    <property type="project" value="InterPro"/>
</dbReference>
<name>Q2HIB5_CHAGB</name>
<keyword evidence="8" id="KW-1185">Reference proteome</keyword>
<comment type="subcellular location">
    <subcellularLocation>
        <location evidence="1">Nucleus</location>
    </subcellularLocation>
</comment>
<dbReference type="RefSeq" id="XP_001219260.1">
    <property type="nucleotide sequence ID" value="XM_001219259.1"/>
</dbReference>
<keyword evidence="5" id="KW-0539">Nucleus</keyword>
<dbReference type="EMBL" id="CH408029">
    <property type="protein sequence ID" value="EAQ91804.1"/>
    <property type="molecule type" value="Genomic_DNA"/>
</dbReference>
<dbReference type="GeneID" id="4388238"/>
<evidence type="ECO:0000256" key="2">
    <source>
        <dbReference type="ARBA" id="ARBA00022723"/>
    </source>
</evidence>
<dbReference type="CDD" id="cd12148">
    <property type="entry name" value="fungal_TF_MHR"/>
    <property type="match status" value="2"/>
</dbReference>
<dbReference type="HOGENOM" id="CLU_011017_4_1_1"/>
<proteinExistence type="predicted"/>
<dbReference type="AlphaFoldDB" id="Q2HIB5"/>
<dbReference type="GO" id="GO:0005634">
    <property type="term" value="C:nucleus"/>
    <property type="evidence" value="ECO:0007669"/>
    <property type="project" value="UniProtKB-SubCell"/>
</dbReference>
<protein>
    <recommendedName>
        <fullName evidence="9">Transcription factor domain-containing protein</fullName>
    </recommendedName>
</protein>
<dbReference type="OrthoDB" id="3037908at2759"/>
<keyword evidence="2" id="KW-0479">Metal-binding</keyword>
<dbReference type="PANTHER" id="PTHR47338:SF10">
    <property type="entry name" value="TRANSCRIPTION FACTOR DOMAIN-CONTAINING PROTEIN-RELATED"/>
    <property type="match status" value="1"/>
</dbReference>
<dbReference type="eggNOG" id="ENOG502QW20">
    <property type="taxonomic scope" value="Eukaryota"/>
</dbReference>
<evidence type="ECO:0000256" key="3">
    <source>
        <dbReference type="ARBA" id="ARBA00023015"/>
    </source>
</evidence>
<evidence type="ECO:0000256" key="1">
    <source>
        <dbReference type="ARBA" id="ARBA00004123"/>
    </source>
</evidence>
<evidence type="ECO:0000256" key="6">
    <source>
        <dbReference type="SAM" id="MobiDB-lite"/>
    </source>
</evidence>
<feature type="compositionally biased region" description="Low complexity" evidence="6">
    <location>
        <begin position="25"/>
        <end position="41"/>
    </location>
</feature>
<feature type="region of interest" description="Disordered" evidence="6">
    <location>
        <begin position="1"/>
        <end position="41"/>
    </location>
</feature>
<evidence type="ECO:0000313" key="7">
    <source>
        <dbReference type="EMBL" id="EAQ91804.1"/>
    </source>
</evidence>
<dbReference type="OMA" id="QEITNIM"/>
<sequence length="365" mass="40526">MATAGRPHPQPKGELTHNSNTPADNPSNPSNPVNPVNPSSVSCAQCRSRKLRVSLYFRNIHGGAPMLHQASYTAGLRLPPHMRPPMCLQYIVMASAAATSETYRHLSEPFYQRSRAYAEVDELRGQETFAAGTTNEPPIPLCKGLQQLEQGQDAQPSPLAIRILAANELLHALDNNPRHFFEVDNGDEIPNGPYWVRHRQIDMNLTTLTMLLPERLHLHRAPRTLDAILVHASTNMATIHLHRTALALLHELQTRSPKDASHQLLIAQGQTRLLPATEGILAVFRAAGDGVGTAIRNPFLSFAAYLAALVFLEDHFREAAGEEGRPREGPLGRSEEKLRYLAQTLVFFGRRARLCGPSRSSWRRI</sequence>
<evidence type="ECO:0000256" key="4">
    <source>
        <dbReference type="ARBA" id="ARBA00023163"/>
    </source>
</evidence>
<gene>
    <name evidence="7" type="ORF">CHGG_00039</name>
</gene>
<dbReference type="PANTHER" id="PTHR47338">
    <property type="entry name" value="ZN(II)2CYS6 TRANSCRIPTION FACTOR (EUROFUNG)-RELATED"/>
    <property type="match status" value="1"/>
</dbReference>
<reference evidence="8" key="1">
    <citation type="journal article" date="2015" name="Genome Announc.">
        <title>Draft genome sequence of the cellulolytic fungus Chaetomium globosum.</title>
        <authorList>
            <person name="Cuomo C.A."/>
            <person name="Untereiner W.A."/>
            <person name="Ma L.-J."/>
            <person name="Grabherr M."/>
            <person name="Birren B.W."/>
        </authorList>
    </citation>
    <scope>NUCLEOTIDE SEQUENCE [LARGE SCALE GENOMIC DNA]</scope>
    <source>
        <strain evidence="8">ATCC 6205 / CBS 148.51 / DSM 1962 / NBRC 6347 / NRRL 1970</strain>
    </source>
</reference>
<evidence type="ECO:0000256" key="5">
    <source>
        <dbReference type="ARBA" id="ARBA00023242"/>
    </source>
</evidence>
<keyword evidence="4" id="KW-0804">Transcription</keyword>
<accession>Q2HIB5</accession>
<dbReference type="InParanoid" id="Q2HIB5"/>
<dbReference type="Proteomes" id="UP000001056">
    <property type="component" value="Unassembled WGS sequence"/>
</dbReference>
<dbReference type="GO" id="GO:0046872">
    <property type="term" value="F:metal ion binding"/>
    <property type="evidence" value="ECO:0007669"/>
    <property type="project" value="UniProtKB-KW"/>
</dbReference>
<keyword evidence="3" id="KW-0805">Transcription regulation</keyword>
<evidence type="ECO:0008006" key="9">
    <source>
        <dbReference type="Google" id="ProtNLM"/>
    </source>
</evidence>
<dbReference type="InterPro" id="IPR050815">
    <property type="entry name" value="TF_fung"/>
</dbReference>
<organism evidence="7 8">
    <name type="scientific">Chaetomium globosum (strain ATCC 6205 / CBS 148.51 / DSM 1962 / NBRC 6347 / NRRL 1970)</name>
    <name type="common">Soil fungus</name>
    <dbReference type="NCBI Taxonomy" id="306901"/>
    <lineage>
        <taxon>Eukaryota</taxon>
        <taxon>Fungi</taxon>
        <taxon>Dikarya</taxon>
        <taxon>Ascomycota</taxon>
        <taxon>Pezizomycotina</taxon>
        <taxon>Sordariomycetes</taxon>
        <taxon>Sordariomycetidae</taxon>
        <taxon>Sordariales</taxon>
        <taxon>Chaetomiaceae</taxon>
        <taxon>Chaetomium</taxon>
    </lineage>
</organism>
<dbReference type="VEuPathDB" id="FungiDB:CHGG_00039"/>